<reference evidence="11 12" key="1">
    <citation type="submission" date="2018-05" db="EMBL/GenBank/DDBJ databases">
        <title>Acuticoccus sediminis sp. nov., isolated from deep-sea sediment of Indian Ocean.</title>
        <authorList>
            <person name="Liu X."/>
            <person name="Lai Q."/>
            <person name="Du Y."/>
            <person name="Sun F."/>
            <person name="Zhang X."/>
            <person name="Wang S."/>
            <person name="Shao Z."/>
        </authorList>
    </citation>
    <scope>NUCLEOTIDE SEQUENCE [LARGE SCALE GENOMIC DNA]</scope>
    <source>
        <strain evidence="11 12">PTG4-2</strain>
    </source>
</reference>
<dbReference type="InterPro" id="IPR003439">
    <property type="entry name" value="ABC_transporter-like_ATP-bd"/>
</dbReference>
<evidence type="ECO:0000256" key="6">
    <source>
        <dbReference type="ARBA" id="ARBA00022840"/>
    </source>
</evidence>
<proteinExistence type="inferred from homology"/>
<dbReference type="EMBL" id="QHHQ01000001">
    <property type="protein sequence ID" value="RAI03263.1"/>
    <property type="molecule type" value="Genomic_DNA"/>
</dbReference>
<keyword evidence="3" id="KW-1003">Cell membrane</keyword>
<dbReference type="InterPro" id="IPR050093">
    <property type="entry name" value="ABC_SmlMolc_Importer"/>
</dbReference>
<keyword evidence="2" id="KW-0813">Transport</keyword>
<keyword evidence="5" id="KW-0547">Nucleotide-binding</keyword>
<evidence type="ECO:0000259" key="10">
    <source>
        <dbReference type="PROSITE" id="PS50893"/>
    </source>
</evidence>
<dbReference type="SUPFAM" id="SSF50331">
    <property type="entry name" value="MOP-like"/>
    <property type="match status" value="1"/>
</dbReference>
<dbReference type="CDD" id="cd03259">
    <property type="entry name" value="ABC_Carb_Solutes_like"/>
    <property type="match status" value="1"/>
</dbReference>
<keyword evidence="6 11" id="KW-0067">ATP-binding</keyword>
<evidence type="ECO:0000313" key="11">
    <source>
        <dbReference type="EMBL" id="RAI03263.1"/>
    </source>
</evidence>
<protein>
    <submittedName>
        <fullName evidence="11">ABC transporter ATP-binding protein</fullName>
    </submittedName>
</protein>
<evidence type="ECO:0000313" key="12">
    <source>
        <dbReference type="Proteomes" id="UP000249590"/>
    </source>
</evidence>
<accession>A0A8B2NV89</accession>
<keyword evidence="12" id="KW-1185">Reference proteome</keyword>
<evidence type="ECO:0000256" key="8">
    <source>
        <dbReference type="ARBA" id="ARBA00023065"/>
    </source>
</evidence>
<dbReference type="InterPro" id="IPR017871">
    <property type="entry name" value="ABC_transporter-like_CS"/>
</dbReference>
<keyword evidence="9" id="KW-0472">Membrane</keyword>
<dbReference type="GO" id="GO:0016887">
    <property type="term" value="F:ATP hydrolysis activity"/>
    <property type="evidence" value="ECO:0007669"/>
    <property type="project" value="InterPro"/>
</dbReference>
<dbReference type="GO" id="GO:0015408">
    <property type="term" value="F:ABC-type ferric iron transporter activity"/>
    <property type="evidence" value="ECO:0007669"/>
    <property type="project" value="InterPro"/>
</dbReference>
<dbReference type="PANTHER" id="PTHR42781:SF4">
    <property type="entry name" value="SPERMIDINE_PUTRESCINE IMPORT ATP-BINDING PROTEIN POTA"/>
    <property type="match status" value="1"/>
</dbReference>
<evidence type="ECO:0000256" key="3">
    <source>
        <dbReference type="ARBA" id="ARBA00022475"/>
    </source>
</evidence>
<dbReference type="InterPro" id="IPR008995">
    <property type="entry name" value="Mo/tungstate-bd_C_term_dom"/>
</dbReference>
<sequence>MTNATARAADGTSVEARHTHGVSVAGLTKRFAGKAAVDDIDLSVAPGEFFCVLGPSGCGKSTLLRLVAGLETPDAGAITIGGQEVAGRGRSIPPEHRGVAMVFQSYALWPHMSVFQNVAFVAEAGGRSRQDAAAATAAALEAVALTPFAERKPAALSGGQQQRVALARCLASNARVLLMDEPLANLDPHLRDVMETELARVHRASGATTLYITHDQREAMALASRIAVMDAGRVLQVADPVTLYRRPANEAVARFIGRGAIVDGTMMRHDGDGALVRCGALDIAVAADRPRAGTVRVLLRPADVRLAGDGPLSGRVTRVTWRGGVFELVVAHEALGEVQLHAATAPAVGETVRFAVDGGWVLPA</sequence>
<dbReference type="AlphaFoldDB" id="A0A8B2NV89"/>
<name>A0A8B2NV89_9HYPH</name>
<evidence type="ECO:0000256" key="9">
    <source>
        <dbReference type="ARBA" id="ARBA00023136"/>
    </source>
</evidence>
<dbReference type="SMART" id="SM00382">
    <property type="entry name" value="AAA"/>
    <property type="match status" value="1"/>
</dbReference>
<keyword evidence="7" id="KW-0408">Iron</keyword>
<dbReference type="GO" id="GO:0043190">
    <property type="term" value="C:ATP-binding cassette (ABC) transporter complex"/>
    <property type="evidence" value="ECO:0007669"/>
    <property type="project" value="InterPro"/>
</dbReference>
<dbReference type="OrthoDB" id="9802264at2"/>
<dbReference type="GO" id="GO:0005524">
    <property type="term" value="F:ATP binding"/>
    <property type="evidence" value="ECO:0007669"/>
    <property type="project" value="UniProtKB-KW"/>
</dbReference>
<dbReference type="SUPFAM" id="SSF52540">
    <property type="entry name" value="P-loop containing nucleoside triphosphate hydrolases"/>
    <property type="match status" value="1"/>
</dbReference>
<dbReference type="Pfam" id="PF00005">
    <property type="entry name" value="ABC_tran"/>
    <property type="match status" value="1"/>
</dbReference>
<comment type="caution">
    <text evidence="11">The sequence shown here is derived from an EMBL/GenBank/DDBJ whole genome shotgun (WGS) entry which is preliminary data.</text>
</comment>
<feature type="domain" description="ABC transporter" evidence="10">
    <location>
        <begin position="22"/>
        <end position="256"/>
    </location>
</feature>
<keyword evidence="4" id="KW-0410">Iron transport</keyword>
<dbReference type="PROSITE" id="PS00211">
    <property type="entry name" value="ABC_TRANSPORTER_1"/>
    <property type="match status" value="1"/>
</dbReference>
<dbReference type="GO" id="GO:0015697">
    <property type="term" value="P:quaternary ammonium group transport"/>
    <property type="evidence" value="ECO:0007669"/>
    <property type="project" value="UniProtKB-ARBA"/>
</dbReference>
<dbReference type="PROSITE" id="PS50893">
    <property type="entry name" value="ABC_TRANSPORTER_2"/>
    <property type="match status" value="1"/>
</dbReference>
<dbReference type="InterPro" id="IPR027417">
    <property type="entry name" value="P-loop_NTPase"/>
</dbReference>
<dbReference type="InterPro" id="IPR013611">
    <property type="entry name" value="Transp-assoc_OB_typ2"/>
</dbReference>
<dbReference type="PANTHER" id="PTHR42781">
    <property type="entry name" value="SPERMIDINE/PUTRESCINE IMPORT ATP-BINDING PROTEIN POTA"/>
    <property type="match status" value="1"/>
</dbReference>
<evidence type="ECO:0000256" key="2">
    <source>
        <dbReference type="ARBA" id="ARBA00022448"/>
    </source>
</evidence>
<gene>
    <name evidence="11" type="ORF">DLJ53_01710</name>
</gene>
<dbReference type="Gene3D" id="3.40.50.300">
    <property type="entry name" value="P-loop containing nucleotide triphosphate hydrolases"/>
    <property type="match status" value="1"/>
</dbReference>
<evidence type="ECO:0000256" key="5">
    <source>
        <dbReference type="ARBA" id="ARBA00022741"/>
    </source>
</evidence>
<evidence type="ECO:0000256" key="1">
    <source>
        <dbReference type="ARBA" id="ARBA00005417"/>
    </source>
</evidence>
<dbReference type="FunFam" id="3.40.50.300:FF:000425">
    <property type="entry name" value="Probable ABC transporter, ATP-binding subunit"/>
    <property type="match status" value="1"/>
</dbReference>
<comment type="similarity">
    <text evidence="1">Belongs to the ABC transporter superfamily.</text>
</comment>
<organism evidence="11 12">
    <name type="scientific">Acuticoccus sediminis</name>
    <dbReference type="NCBI Taxonomy" id="2184697"/>
    <lineage>
        <taxon>Bacteria</taxon>
        <taxon>Pseudomonadati</taxon>
        <taxon>Pseudomonadota</taxon>
        <taxon>Alphaproteobacteria</taxon>
        <taxon>Hyphomicrobiales</taxon>
        <taxon>Amorphaceae</taxon>
        <taxon>Acuticoccus</taxon>
    </lineage>
</organism>
<dbReference type="Pfam" id="PF08402">
    <property type="entry name" value="TOBE_2"/>
    <property type="match status" value="1"/>
</dbReference>
<evidence type="ECO:0000256" key="7">
    <source>
        <dbReference type="ARBA" id="ARBA00023004"/>
    </source>
</evidence>
<dbReference type="InterPro" id="IPR003593">
    <property type="entry name" value="AAA+_ATPase"/>
</dbReference>
<dbReference type="RefSeq" id="WP_111341781.1">
    <property type="nucleotide sequence ID" value="NZ_QHHQ01000001.1"/>
</dbReference>
<dbReference type="Proteomes" id="UP000249590">
    <property type="component" value="Unassembled WGS sequence"/>
</dbReference>
<keyword evidence="8" id="KW-0406">Ion transport</keyword>
<evidence type="ECO:0000256" key="4">
    <source>
        <dbReference type="ARBA" id="ARBA00022496"/>
    </source>
</evidence>
<dbReference type="InterPro" id="IPR015853">
    <property type="entry name" value="ABC_transpr_FbpC"/>
</dbReference>